<dbReference type="EMBL" id="UGRY01000008">
    <property type="protein sequence ID" value="SUD49604.1"/>
    <property type="molecule type" value="Genomic_DNA"/>
</dbReference>
<evidence type="ECO:0000256" key="1">
    <source>
        <dbReference type="SAM" id="MobiDB-lite"/>
    </source>
</evidence>
<dbReference type="OrthoDB" id="9999264at2"/>
<proteinExistence type="predicted"/>
<dbReference type="Proteomes" id="UP000255467">
    <property type="component" value="Unassembled WGS sequence"/>
</dbReference>
<name>A0A379JMM7_9NOCA</name>
<dbReference type="AlphaFoldDB" id="A0A379JMM7"/>
<sequence>MQSLESRYADAIERTKRIVHGTPEVDIAEIRAEIERLDHELRHTRMEPDRREELLKLSGAATAVLARQVHAARNPLVIDPAPHHPAPTRRGNAITDAACRYRDRGIER</sequence>
<accession>A0A379JMM7</accession>
<gene>
    <name evidence="2" type="ORF">NCTC1934_06958</name>
</gene>
<feature type="region of interest" description="Disordered" evidence="1">
    <location>
        <begin position="77"/>
        <end position="96"/>
    </location>
</feature>
<evidence type="ECO:0000313" key="3">
    <source>
        <dbReference type="Proteomes" id="UP000255467"/>
    </source>
</evidence>
<keyword evidence="3" id="KW-1185">Reference proteome</keyword>
<reference evidence="2 3" key="1">
    <citation type="submission" date="2018-06" db="EMBL/GenBank/DDBJ databases">
        <authorList>
            <consortium name="Pathogen Informatics"/>
            <person name="Doyle S."/>
        </authorList>
    </citation>
    <scope>NUCLEOTIDE SEQUENCE [LARGE SCALE GENOMIC DNA]</scope>
    <source>
        <strain evidence="2 3">NCTC1934</strain>
    </source>
</reference>
<evidence type="ECO:0000313" key="2">
    <source>
        <dbReference type="EMBL" id="SUD49604.1"/>
    </source>
</evidence>
<dbReference type="RefSeq" id="WP_039819077.1">
    <property type="nucleotide sequence ID" value="NZ_UGRY01000008.1"/>
</dbReference>
<organism evidence="2 3">
    <name type="scientific">Nocardia otitidiscaviarum</name>
    <dbReference type="NCBI Taxonomy" id="1823"/>
    <lineage>
        <taxon>Bacteria</taxon>
        <taxon>Bacillati</taxon>
        <taxon>Actinomycetota</taxon>
        <taxon>Actinomycetes</taxon>
        <taxon>Mycobacteriales</taxon>
        <taxon>Nocardiaceae</taxon>
        <taxon>Nocardia</taxon>
    </lineage>
</organism>
<protein>
    <submittedName>
        <fullName evidence="2">Uncharacterized protein</fullName>
    </submittedName>
</protein>